<feature type="non-terminal residue" evidence="2">
    <location>
        <position position="1"/>
    </location>
</feature>
<dbReference type="Gene3D" id="3.90.380.10">
    <property type="entry name" value="Naphthalene 1,2-dioxygenase Alpha Subunit, Chain A, domain 1"/>
    <property type="match status" value="1"/>
</dbReference>
<dbReference type="EMBL" id="UINC01067078">
    <property type="protein sequence ID" value="SVB98405.1"/>
    <property type="molecule type" value="Genomic_DNA"/>
</dbReference>
<evidence type="ECO:0000313" key="2">
    <source>
        <dbReference type="EMBL" id="SVB98405.1"/>
    </source>
</evidence>
<feature type="domain" description="Aromatic-ring-hydroxylating dioxygenase alpha subunit C-terminal" evidence="1">
    <location>
        <begin position="7"/>
        <end position="132"/>
    </location>
</feature>
<proteinExistence type="predicted"/>
<gene>
    <name evidence="2" type="ORF">METZ01_LOCUS251259</name>
</gene>
<dbReference type="GO" id="GO:0051537">
    <property type="term" value="F:2 iron, 2 sulfur cluster binding"/>
    <property type="evidence" value="ECO:0007669"/>
    <property type="project" value="InterPro"/>
</dbReference>
<sequence>SGYSDAEMIDQIEYTVFPNFTVWPTIVAPLIYRFRPYEDDPSRSLFEVWMLCPIADDGTHPEPAEEHRLESDEAWASVKELGAYGPVIDQDIPNLPRIQKGLIASAKKSVSLGSYQESRIRALHETLDRYIAGEMDQ</sequence>
<dbReference type="AlphaFoldDB" id="A0A382IGD6"/>
<dbReference type="SUPFAM" id="SSF55961">
    <property type="entry name" value="Bet v1-like"/>
    <property type="match status" value="1"/>
</dbReference>
<organism evidence="2">
    <name type="scientific">marine metagenome</name>
    <dbReference type="NCBI Taxonomy" id="408172"/>
    <lineage>
        <taxon>unclassified sequences</taxon>
        <taxon>metagenomes</taxon>
        <taxon>ecological metagenomes</taxon>
    </lineage>
</organism>
<accession>A0A382IGD6</accession>
<reference evidence="2" key="1">
    <citation type="submission" date="2018-05" db="EMBL/GenBank/DDBJ databases">
        <authorList>
            <person name="Lanie J.A."/>
            <person name="Ng W.-L."/>
            <person name="Kazmierczak K.M."/>
            <person name="Andrzejewski T.M."/>
            <person name="Davidsen T.M."/>
            <person name="Wayne K.J."/>
            <person name="Tettelin H."/>
            <person name="Glass J.I."/>
            <person name="Rusch D."/>
            <person name="Podicherti R."/>
            <person name="Tsui H.-C.T."/>
            <person name="Winkler M.E."/>
        </authorList>
    </citation>
    <scope>NUCLEOTIDE SEQUENCE</scope>
</reference>
<dbReference type="InterPro" id="IPR015879">
    <property type="entry name" value="Ring_hydroxy_dOase_asu_C_dom"/>
</dbReference>
<dbReference type="GO" id="GO:0005506">
    <property type="term" value="F:iron ion binding"/>
    <property type="evidence" value="ECO:0007669"/>
    <property type="project" value="InterPro"/>
</dbReference>
<dbReference type="Pfam" id="PF00848">
    <property type="entry name" value="Ring_hydroxyl_A"/>
    <property type="match status" value="1"/>
</dbReference>
<protein>
    <recommendedName>
        <fullName evidence="1">Aromatic-ring-hydroxylating dioxygenase alpha subunit C-terminal domain-containing protein</fullName>
    </recommendedName>
</protein>
<name>A0A382IGD6_9ZZZZ</name>
<evidence type="ECO:0000259" key="1">
    <source>
        <dbReference type="Pfam" id="PF00848"/>
    </source>
</evidence>